<feature type="region of interest" description="Disordered" evidence="1">
    <location>
        <begin position="1"/>
        <end position="100"/>
    </location>
</feature>
<name>A0A498M5N9_LABRO</name>
<dbReference type="AlphaFoldDB" id="A0A498M5N9"/>
<accession>A0A498M5N9</accession>
<evidence type="ECO:0000313" key="3">
    <source>
        <dbReference type="Proteomes" id="UP000290572"/>
    </source>
</evidence>
<dbReference type="Proteomes" id="UP000290572">
    <property type="component" value="Unassembled WGS sequence"/>
</dbReference>
<proteinExistence type="predicted"/>
<organism evidence="2 3">
    <name type="scientific">Labeo rohita</name>
    <name type="common">Indian major carp</name>
    <name type="synonym">Cyprinus rohita</name>
    <dbReference type="NCBI Taxonomy" id="84645"/>
    <lineage>
        <taxon>Eukaryota</taxon>
        <taxon>Metazoa</taxon>
        <taxon>Chordata</taxon>
        <taxon>Craniata</taxon>
        <taxon>Vertebrata</taxon>
        <taxon>Euteleostomi</taxon>
        <taxon>Actinopterygii</taxon>
        <taxon>Neopterygii</taxon>
        <taxon>Teleostei</taxon>
        <taxon>Ostariophysi</taxon>
        <taxon>Cypriniformes</taxon>
        <taxon>Cyprinidae</taxon>
        <taxon>Labeoninae</taxon>
        <taxon>Labeonini</taxon>
        <taxon>Labeo</taxon>
    </lineage>
</organism>
<feature type="compositionally biased region" description="Basic residues" evidence="1">
    <location>
        <begin position="83"/>
        <end position="94"/>
    </location>
</feature>
<protein>
    <submittedName>
        <fullName evidence="2">Circadian locomoter output cycles kaput-like protein</fullName>
    </submittedName>
</protein>
<feature type="compositionally biased region" description="Low complexity" evidence="1">
    <location>
        <begin position="70"/>
        <end position="82"/>
    </location>
</feature>
<gene>
    <name evidence="2" type="ORF">ROHU_028528</name>
</gene>
<evidence type="ECO:0000256" key="1">
    <source>
        <dbReference type="SAM" id="MobiDB-lite"/>
    </source>
</evidence>
<dbReference type="EMBL" id="QBIY01012876">
    <property type="protein sequence ID" value="RXN14796.1"/>
    <property type="molecule type" value="Genomic_DNA"/>
</dbReference>
<evidence type="ECO:0000313" key="2">
    <source>
        <dbReference type="EMBL" id="RXN14796.1"/>
    </source>
</evidence>
<sequence length="228" mass="25680">MDPETPSAREPAETPSATEPVVRPRPPRERHLPAHLTDYEVQLPPNLRPEAPPADSASQRPSRPSRHVSRSTSSGTVSSTSSRSHRSVQRKSPRHGLSDLQAAMLEERVKILDLEELQQQIEEDAIVDKECERLDAQAREAQYRQEQATKARELLAKQSSLAVDALSEMKSQAKCISTKAATMYQTDMARSTKKDQQSTKDHFLNACPKFKILTTEQIVQWISNEKRC</sequence>
<reference evidence="2 3" key="1">
    <citation type="submission" date="2018-03" db="EMBL/GenBank/DDBJ databases">
        <title>Draft genome sequence of Rohu Carp (Labeo rohita).</title>
        <authorList>
            <person name="Das P."/>
            <person name="Kushwaha B."/>
            <person name="Joshi C.G."/>
            <person name="Kumar D."/>
            <person name="Nagpure N.S."/>
            <person name="Sahoo L."/>
            <person name="Das S.P."/>
            <person name="Bit A."/>
            <person name="Patnaik S."/>
            <person name="Meher P.K."/>
            <person name="Jayasankar P."/>
            <person name="Koringa P.G."/>
            <person name="Patel N.V."/>
            <person name="Hinsu A.T."/>
            <person name="Kumar R."/>
            <person name="Pandey M."/>
            <person name="Agarwal S."/>
            <person name="Srivastava S."/>
            <person name="Singh M."/>
            <person name="Iquebal M.A."/>
            <person name="Jaiswal S."/>
            <person name="Angadi U.B."/>
            <person name="Kumar N."/>
            <person name="Raza M."/>
            <person name="Shah T.M."/>
            <person name="Rai A."/>
            <person name="Jena J.K."/>
        </authorList>
    </citation>
    <scope>NUCLEOTIDE SEQUENCE [LARGE SCALE GENOMIC DNA]</scope>
    <source>
        <strain evidence="2">DASCIFA01</strain>
        <tissue evidence="2">Testis</tissue>
    </source>
</reference>
<keyword evidence="3" id="KW-1185">Reference proteome</keyword>
<comment type="caution">
    <text evidence="2">The sequence shown here is derived from an EMBL/GenBank/DDBJ whole genome shotgun (WGS) entry which is preliminary data.</text>
</comment>